<gene>
    <name evidence="1" type="ORF">ACFPM7_00265</name>
</gene>
<name>A0ABW0EDP7_9PSEU</name>
<evidence type="ECO:0000313" key="2">
    <source>
        <dbReference type="Proteomes" id="UP001596157"/>
    </source>
</evidence>
<dbReference type="Gene3D" id="3.30.70.1280">
    <property type="entry name" value="SP0830-like domains"/>
    <property type="match status" value="1"/>
</dbReference>
<proteinExistence type="predicted"/>
<dbReference type="RefSeq" id="WP_378242444.1">
    <property type="nucleotide sequence ID" value="NZ_JBHSKF010000001.1"/>
</dbReference>
<organism evidence="1 2">
    <name type="scientific">Actinokineospora guangxiensis</name>
    <dbReference type="NCBI Taxonomy" id="1490288"/>
    <lineage>
        <taxon>Bacteria</taxon>
        <taxon>Bacillati</taxon>
        <taxon>Actinomycetota</taxon>
        <taxon>Actinomycetes</taxon>
        <taxon>Pseudonocardiales</taxon>
        <taxon>Pseudonocardiaceae</taxon>
        <taxon>Actinokineospora</taxon>
    </lineage>
</organism>
<dbReference type="PANTHER" id="PTHR36439:SF1">
    <property type="entry name" value="DUF1697 DOMAIN-CONTAINING PROTEIN"/>
    <property type="match status" value="1"/>
</dbReference>
<reference evidence="2" key="1">
    <citation type="journal article" date="2019" name="Int. J. Syst. Evol. Microbiol.">
        <title>The Global Catalogue of Microorganisms (GCM) 10K type strain sequencing project: providing services to taxonomists for standard genome sequencing and annotation.</title>
        <authorList>
            <consortium name="The Broad Institute Genomics Platform"/>
            <consortium name="The Broad Institute Genome Sequencing Center for Infectious Disease"/>
            <person name="Wu L."/>
            <person name="Ma J."/>
        </authorList>
    </citation>
    <scope>NUCLEOTIDE SEQUENCE [LARGE SCALE GENOMIC DNA]</scope>
    <source>
        <strain evidence="2">CCUG 59778</strain>
    </source>
</reference>
<dbReference type="InterPro" id="IPR012545">
    <property type="entry name" value="DUF1697"/>
</dbReference>
<sequence>MTGYVLLLRGVNLGGGTALSMPDLKTVLTGLGYTGVTTVLRSGNAVFEAERAPEPAVIEAALAAGVGLRTRCLVRTEAQLRAVVDGHPFRDVADNGSRMQVYFLESNPTPAQLAEHDPVALDPDRVRVGDHAIYQWCPDGISTAPALLPLLDRKWKILGTARNWNTTTRLLGLLAQRPTA</sequence>
<evidence type="ECO:0000313" key="1">
    <source>
        <dbReference type="EMBL" id="MFC5285474.1"/>
    </source>
</evidence>
<dbReference type="Proteomes" id="UP001596157">
    <property type="component" value="Unassembled WGS sequence"/>
</dbReference>
<dbReference type="EMBL" id="JBHSKF010000001">
    <property type="protein sequence ID" value="MFC5285474.1"/>
    <property type="molecule type" value="Genomic_DNA"/>
</dbReference>
<dbReference type="PIRSF" id="PIRSF008502">
    <property type="entry name" value="UCP008502"/>
    <property type="match status" value="1"/>
</dbReference>
<dbReference type="SUPFAM" id="SSF160379">
    <property type="entry name" value="SP0830-like"/>
    <property type="match status" value="1"/>
</dbReference>
<dbReference type="PANTHER" id="PTHR36439">
    <property type="entry name" value="BLL4334 PROTEIN"/>
    <property type="match status" value="1"/>
</dbReference>
<accession>A0ABW0EDP7</accession>
<comment type="caution">
    <text evidence="1">The sequence shown here is derived from an EMBL/GenBank/DDBJ whole genome shotgun (WGS) entry which is preliminary data.</text>
</comment>
<protein>
    <submittedName>
        <fullName evidence="1">DUF1697 domain-containing protein</fullName>
    </submittedName>
</protein>
<dbReference type="Pfam" id="PF08002">
    <property type="entry name" value="DUF1697"/>
    <property type="match status" value="1"/>
</dbReference>
<keyword evidence="2" id="KW-1185">Reference proteome</keyword>